<reference evidence="8 9" key="1">
    <citation type="submission" date="2017-12" db="EMBL/GenBank/DDBJ databases">
        <title>Gene loss provides genomic basis for host adaptation in cereal stripe rust fungi.</title>
        <authorList>
            <person name="Xia C."/>
        </authorList>
    </citation>
    <scope>NUCLEOTIDE SEQUENCE [LARGE SCALE GENOMIC DNA]</scope>
    <source>
        <strain evidence="8 9">93TX-2</strain>
    </source>
</reference>
<evidence type="ECO:0000313" key="8">
    <source>
        <dbReference type="EMBL" id="POV97651.1"/>
    </source>
</evidence>
<feature type="compositionally biased region" description="Polar residues" evidence="7">
    <location>
        <begin position="216"/>
        <end position="231"/>
    </location>
</feature>
<comment type="subcellular location">
    <subcellularLocation>
        <location evidence="1">Membrane</location>
        <topology evidence="1">Multi-pass membrane protein</topology>
    </subcellularLocation>
</comment>
<evidence type="ECO:0000256" key="7">
    <source>
        <dbReference type="SAM" id="MobiDB-lite"/>
    </source>
</evidence>
<dbReference type="OrthoDB" id="430207at2759"/>
<comment type="similarity">
    <text evidence="2 6">Belongs to the peroxisomal membrane protein PXMP2/4 family.</text>
</comment>
<dbReference type="VEuPathDB" id="FungiDB:PSTT_01415"/>
<dbReference type="Pfam" id="PF04117">
    <property type="entry name" value="Mpv17_PMP22"/>
    <property type="match status" value="1"/>
</dbReference>
<feature type="compositionally biased region" description="Low complexity" evidence="7">
    <location>
        <begin position="201"/>
        <end position="212"/>
    </location>
</feature>
<dbReference type="Proteomes" id="UP000238274">
    <property type="component" value="Unassembled WGS sequence"/>
</dbReference>
<dbReference type="GO" id="GO:0005739">
    <property type="term" value="C:mitochondrion"/>
    <property type="evidence" value="ECO:0007669"/>
    <property type="project" value="TreeGrafter"/>
</dbReference>
<proteinExistence type="inferred from homology"/>
<dbReference type="EMBL" id="PKSM01000325">
    <property type="protein sequence ID" value="POV97651.1"/>
    <property type="molecule type" value="Genomic_DNA"/>
</dbReference>
<evidence type="ECO:0000256" key="5">
    <source>
        <dbReference type="ARBA" id="ARBA00023136"/>
    </source>
</evidence>
<evidence type="ECO:0000256" key="6">
    <source>
        <dbReference type="RuleBase" id="RU363053"/>
    </source>
</evidence>
<reference evidence="9" key="3">
    <citation type="journal article" date="2018" name="Mol. Plant Microbe Interact.">
        <title>Genome sequence resources for the wheat stripe rust pathogen (Puccinia striiformis f. sp. tritici) and the barley stripe rust pathogen (Puccinia striiformis f. sp. hordei).</title>
        <authorList>
            <person name="Xia C."/>
            <person name="Wang M."/>
            <person name="Yin C."/>
            <person name="Cornejo O.E."/>
            <person name="Hulbert S.H."/>
            <person name="Chen X."/>
        </authorList>
    </citation>
    <scope>NUCLEOTIDE SEQUENCE [LARGE SCALE GENOMIC DNA]</scope>
    <source>
        <strain evidence="9">93TX-2</strain>
    </source>
</reference>
<dbReference type="PANTHER" id="PTHR11266:SF17">
    <property type="entry name" value="PROTEIN MPV17"/>
    <property type="match status" value="1"/>
</dbReference>
<evidence type="ECO:0000256" key="2">
    <source>
        <dbReference type="ARBA" id="ARBA00006824"/>
    </source>
</evidence>
<sequence length="231" mass="26005">MFAGYLRLLRTRTLQTQIATTAFIFPLGDAISQHLINNTKLIDHNYDRTLRSITYGTLFWAPLSYKWYTPIPFHGSLDLQSLTLTNDRNKFLNTITYPSSKLKTVACRVGIDISIFTSFATCYFFTIIGVLEGRNWNSIIDRIHTNYSTVACTNMAIFGPAQIINMSLIPVYGRPIFLNFVSLGYNCFLATINNSKTVNQTTTNTTSATATKMSDTETSPSGFMRHTSQNI</sequence>
<dbReference type="AlphaFoldDB" id="A0A2S4UKC1"/>
<evidence type="ECO:0000313" key="9">
    <source>
        <dbReference type="Proteomes" id="UP000238274"/>
    </source>
</evidence>
<evidence type="ECO:0000256" key="3">
    <source>
        <dbReference type="ARBA" id="ARBA00022692"/>
    </source>
</evidence>
<evidence type="ECO:0008006" key="10">
    <source>
        <dbReference type="Google" id="ProtNLM"/>
    </source>
</evidence>
<feature type="region of interest" description="Disordered" evidence="7">
    <location>
        <begin position="201"/>
        <end position="231"/>
    </location>
</feature>
<comment type="caution">
    <text evidence="8">The sequence shown here is derived from an EMBL/GenBank/DDBJ whole genome shotgun (WGS) entry which is preliminary data.</text>
</comment>
<evidence type="ECO:0000256" key="4">
    <source>
        <dbReference type="ARBA" id="ARBA00022989"/>
    </source>
</evidence>
<dbReference type="GO" id="GO:0016020">
    <property type="term" value="C:membrane"/>
    <property type="evidence" value="ECO:0007669"/>
    <property type="project" value="UniProtKB-SubCell"/>
</dbReference>
<dbReference type="VEuPathDB" id="FungiDB:PSHT_14469"/>
<protein>
    <recommendedName>
        <fullName evidence="10">MpV17 mitochondrial inner membrane protein</fullName>
    </recommendedName>
</protein>
<organism evidence="8 9">
    <name type="scientific">Puccinia striiformis</name>
    <dbReference type="NCBI Taxonomy" id="27350"/>
    <lineage>
        <taxon>Eukaryota</taxon>
        <taxon>Fungi</taxon>
        <taxon>Dikarya</taxon>
        <taxon>Basidiomycota</taxon>
        <taxon>Pucciniomycotina</taxon>
        <taxon>Pucciniomycetes</taxon>
        <taxon>Pucciniales</taxon>
        <taxon>Pucciniaceae</taxon>
        <taxon>Puccinia</taxon>
    </lineage>
</organism>
<dbReference type="InterPro" id="IPR007248">
    <property type="entry name" value="Mpv17_PMP22"/>
</dbReference>
<dbReference type="PANTHER" id="PTHR11266">
    <property type="entry name" value="PEROXISOMAL MEMBRANE PROTEIN 2, PXMP2 MPV17"/>
    <property type="match status" value="1"/>
</dbReference>
<name>A0A2S4UKC1_9BASI</name>
<reference evidence="9" key="2">
    <citation type="journal article" date="2018" name="BMC Genomics">
        <title>Genomic insights into host adaptation between the wheat stripe rust pathogen (Puccinia striiformis f. sp. tritici) and the barley stripe rust pathogen (Puccinia striiformis f. sp. hordei).</title>
        <authorList>
            <person name="Xia C."/>
            <person name="Wang M."/>
            <person name="Yin C."/>
            <person name="Cornejo O.E."/>
            <person name="Hulbert S.H."/>
            <person name="Chen X."/>
        </authorList>
    </citation>
    <scope>NUCLEOTIDE SEQUENCE [LARGE SCALE GENOMIC DNA]</scope>
    <source>
        <strain evidence="9">93TX-2</strain>
    </source>
</reference>
<gene>
    <name evidence="8" type="ORF">PSHT_14469</name>
</gene>
<keyword evidence="4" id="KW-1133">Transmembrane helix</keyword>
<accession>A0A2S4UKC1</accession>
<evidence type="ECO:0000256" key="1">
    <source>
        <dbReference type="ARBA" id="ARBA00004141"/>
    </source>
</evidence>
<keyword evidence="3" id="KW-0812">Transmembrane</keyword>
<keyword evidence="5" id="KW-0472">Membrane</keyword>
<keyword evidence="9" id="KW-1185">Reference proteome</keyword>